<name>A0A543JRN5_9PSEU</name>
<dbReference type="PROSITE" id="PS50075">
    <property type="entry name" value="CARRIER"/>
    <property type="match status" value="1"/>
</dbReference>
<evidence type="ECO:0000259" key="3">
    <source>
        <dbReference type="PROSITE" id="PS50075"/>
    </source>
</evidence>
<keyword evidence="5" id="KW-1185">Reference proteome</keyword>
<dbReference type="Gene3D" id="3.30.300.30">
    <property type="match status" value="1"/>
</dbReference>
<evidence type="ECO:0000313" key="5">
    <source>
        <dbReference type="Proteomes" id="UP000316628"/>
    </source>
</evidence>
<sequence>MSITAELARVAAAAPDAPALLDRDRELTFRQLMAEVERVAAGLAAHGVPRGARVAVPAERHWTTIAGALGVLHAGAAYLPVSPGDPEDRLRSVLTAGGAVAVIGREPTLAALGPALRGLDAVPLPFERLAGGSAPAVSPDDLAYLMFTSGSTGVPKGVLVPHRAVLTAGTALRDRYGITHEDRVLNLTPLIWDTSGEEIYATLFGGAALVCDDRTADASIATLLDVVADRGVTVVNLATALWNELVDHLVTTGRPLPSSLRAVVMGGEEARARTVRLWSEHVPEHVRLINAYGQTETVMVTHAADIGGRSGRSLRDTDDVPIGHALPHIREILTDRGDGTAELAVGGPTVAWGYLHRPDLTGARFVPAHDGRAYLTGDVVRVRPDGGLTFLGRADRQLKIRGVRVEPAEVERAMTACPGVTTATVFAVDGEHSTLVGVYVPSATDPADPADVMRALEARLPRAMLPHHVHARPSLPLTATGKVDVNALRATFTTRVLAPGATDDAPDVLAQVAAAYREVLDAAADADSSYFDLGGDSLTAVRLLSRLNQRFDVRLGVRDVFDHPTPRLLAKVVEARTPS</sequence>
<dbReference type="PROSITE" id="PS00012">
    <property type="entry name" value="PHOSPHOPANTETHEINE"/>
    <property type="match status" value="1"/>
</dbReference>
<accession>A0A543JRN5</accession>
<dbReference type="PROSITE" id="PS00455">
    <property type="entry name" value="AMP_BINDING"/>
    <property type="match status" value="1"/>
</dbReference>
<dbReference type="Gene3D" id="1.10.1200.10">
    <property type="entry name" value="ACP-like"/>
    <property type="match status" value="1"/>
</dbReference>
<dbReference type="InterPro" id="IPR010071">
    <property type="entry name" value="AA_adenyl_dom"/>
</dbReference>
<protein>
    <submittedName>
        <fullName evidence="4">Nonribosomal peptide synthetase protein VioO</fullName>
    </submittedName>
</protein>
<dbReference type="Pfam" id="PF00501">
    <property type="entry name" value="AMP-binding"/>
    <property type="match status" value="1"/>
</dbReference>
<evidence type="ECO:0000256" key="2">
    <source>
        <dbReference type="ARBA" id="ARBA00022553"/>
    </source>
</evidence>
<organism evidence="4 5">
    <name type="scientific">Saccharothrix saharensis</name>
    <dbReference type="NCBI Taxonomy" id="571190"/>
    <lineage>
        <taxon>Bacteria</taxon>
        <taxon>Bacillati</taxon>
        <taxon>Actinomycetota</taxon>
        <taxon>Actinomycetes</taxon>
        <taxon>Pseudonocardiales</taxon>
        <taxon>Pseudonocardiaceae</taxon>
        <taxon>Saccharothrix</taxon>
    </lineage>
</organism>
<dbReference type="PANTHER" id="PTHR45527:SF1">
    <property type="entry name" value="FATTY ACID SYNTHASE"/>
    <property type="match status" value="1"/>
</dbReference>
<dbReference type="GO" id="GO:0043041">
    <property type="term" value="P:amino acid activation for nonribosomal peptide biosynthetic process"/>
    <property type="evidence" value="ECO:0007669"/>
    <property type="project" value="TreeGrafter"/>
</dbReference>
<keyword evidence="2" id="KW-0597">Phosphoprotein</keyword>
<dbReference type="InterPro" id="IPR045851">
    <property type="entry name" value="AMP-bd_C_sf"/>
</dbReference>
<keyword evidence="1" id="KW-0596">Phosphopantetheine</keyword>
<feature type="domain" description="Carrier" evidence="3">
    <location>
        <begin position="503"/>
        <end position="577"/>
    </location>
</feature>
<dbReference type="GO" id="GO:0044550">
    <property type="term" value="P:secondary metabolite biosynthetic process"/>
    <property type="evidence" value="ECO:0007669"/>
    <property type="project" value="TreeGrafter"/>
</dbReference>
<dbReference type="InterPro" id="IPR000873">
    <property type="entry name" value="AMP-dep_synth/lig_dom"/>
</dbReference>
<dbReference type="InterPro" id="IPR025110">
    <property type="entry name" value="AMP-bd_C"/>
</dbReference>
<dbReference type="InterPro" id="IPR042099">
    <property type="entry name" value="ANL_N_sf"/>
</dbReference>
<dbReference type="InterPro" id="IPR006162">
    <property type="entry name" value="Ppantetheine_attach_site"/>
</dbReference>
<dbReference type="InterPro" id="IPR020845">
    <property type="entry name" value="AMP-binding_CS"/>
</dbReference>
<dbReference type="GO" id="GO:0031177">
    <property type="term" value="F:phosphopantetheine binding"/>
    <property type="evidence" value="ECO:0007669"/>
    <property type="project" value="InterPro"/>
</dbReference>
<dbReference type="Pfam" id="PF13193">
    <property type="entry name" value="AMP-binding_C"/>
    <property type="match status" value="1"/>
</dbReference>
<dbReference type="PANTHER" id="PTHR45527">
    <property type="entry name" value="NONRIBOSOMAL PEPTIDE SYNTHETASE"/>
    <property type="match status" value="1"/>
</dbReference>
<proteinExistence type="predicted"/>
<dbReference type="InterPro" id="IPR036736">
    <property type="entry name" value="ACP-like_sf"/>
</dbReference>
<dbReference type="SUPFAM" id="SSF47336">
    <property type="entry name" value="ACP-like"/>
    <property type="match status" value="1"/>
</dbReference>
<dbReference type="InterPro" id="IPR020806">
    <property type="entry name" value="PKS_PP-bd"/>
</dbReference>
<dbReference type="Pfam" id="PF00550">
    <property type="entry name" value="PP-binding"/>
    <property type="match status" value="1"/>
</dbReference>
<evidence type="ECO:0000313" key="4">
    <source>
        <dbReference type="EMBL" id="TQM85414.1"/>
    </source>
</evidence>
<dbReference type="CDD" id="cd05930">
    <property type="entry name" value="A_NRPS"/>
    <property type="match status" value="1"/>
</dbReference>
<dbReference type="SUPFAM" id="SSF56801">
    <property type="entry name" value="Acetyl-CoA synthetase-like"/>
    <property type="match status" value="1"/>
</dbReference>
<dbReference type="Proteomes" id="UP000316628">
    <property type="component" value="Unassembled WGS sequence"/>
</dbReference>
<dbReference type="AlphaFoldDB" id="A0A543JRN5"/>
<dbReference type="GO" id="GO:0005737">
    <property type="term" value="C:cytoplasm"/>
    <property type="evidence" value="ECO:0007669"/>
    <property type="project" value="TreeGrafter"/>
</dbReference>
<gene>
    <name evidence="4" type="ORF">FHX81_7895</name>
</gene>
<dbReference type="RefSeq" id="WP_170232351.1">
    <property type="nucleotide sequence ID" value="NZ_VFPP01000001.1"/>
</dbReference>
<comment type="caution">
    <text evidence="4">The sequence shown here is derived from an EMBL/GenBank/DDBJ whole genome shotgun (WGS) entry which is preliminary data.</text>
</comment>
<reference evidence="4 5" key="1">
    <citation type="submission" date="2019-06" db="EMBL/GenBank/DDBJ databases">
        <title>Sequencing the genomes of 1000 actinobacteria strains.</title>
        <authorList>
            <person name="Klenk H.-P."/>
        </authorList>
    </citation>
    <scope>NUCLEOTIDE SEQUENCE [LARGE SCALE GENOMIC DNA]</scope>
    <source>
        <strain evidence="4 5">DSM 45456</strain>
    </source>
</reference>
<dbReference type="NCBIfam" id="TIGR01733">
    <property type="entry name" value="AA-adenyl-dom"/>
    <property type="match status" value="1"/>
</dbReference>
<dbReference type="Gene3D" id="3.40.50.12780">
    <property type="entry name" value="N-terminal domain of ligase-like"/>
    <property type="match status" value="1"/>
</dbReference>
<evidence type="ECO:0000256" key="1">
    <source>
        <dbReference type="ARBA" id="ARBA00022450"/>
    </source>
</evidence>
<dbReference type="InterPro" id="IPR009081">
    <property type="entry name" value="PP-bd_ACP"/>
</dbReference>
<dbReference type="EMBL" id="VFPP01000001">
    <property type="protein sequence ID" value="TQM85414.1"/>
    <property type="molecule type" value="Genomic_DNA"/>
</dbReference>
<dbReference type="SMART" id="SM01294">
    <property type="entry name" value="PKS_PP_betabranch"/>
    <property type="match status" value="1"/>
</dbReference>
<dbReference type="SMART" id="SM00823">
    <property type="entry name" value="PKS_PP"/>
    <property type="match status" value="1"/>
</dbReference>